<reference evidence="3 4" key="1">
    <citation type="journal article" date="2015" name="Nature">
        <title>rRNA introns, odd ribosomes, and small enigmatic genomes across a large radiation of phyla.</title>
        <authorList>
            <person name="Brown C.T."/>
            <person name="Hug L.A."/>
            <person name="Thomas B.C."/>
            <person name="Sharon I."/>
            <person name="Castelle C.J."/>
            <person name="Singh A."/>
            <person name="Wilkins M.J."/>
            <person name="Williams K.H."/>
            <person name="Banfield J.F."/>
        </authorList>
    </citation>
    <scope>NUCLEOTIDE SEQUENCE [LARGE SCALE GENOMIC DNA]</scope>
</reference>
<dbReference type="Proteomes" id="UP000034785">
    <property type="component" value="Unassembled WGS sequence"/>
</dbReference>
<sequence length="134" mass="14696">NPGQVLEVLETQGEWYKVEGGWINRAYVTPVTTSATAKALKVNENELGFLRVRSTPSTSGTELKKLNIGDEFNILDEKSSWYQIEYEAGKFGWVKGSYVTLVEQTANSSQLTADSSQQSAESTPSASLEDLVAQ</sequence>
<dbReference type="SUPFAM" id="SSF50044">
    <property type="entry name" value="SH3-domain"/>
    <property type="match status" value="1"/>
</dbReference>
<dbReference type="AlphaFoldDB" id="A0A0G1BB85"/>
<proteinExistence type="predicted"/>
<accession>A0A0G1BB85</accession>
<comment type="caution">
    <text evidence="3">The sequence shown here is derived from an EMBL/GenBank/DDBJ whole genome shotgun (WGS) entry which is preliminary data.</text>
</comment>
<dbReference type="InterPro" id="IPR036028">
    <property type="entry name" value="SH3-like_dom_sf"/>
</dbReference>
<protein>
    <recommendedName>
        <fullName evidence="2">SH3b domain-containing protein</fullName>
    </recommendedName>
</protein>
<feature type="domain" description="SH3b" evidence="2">
    <location>
        <begin position="32"/>
        <end position="103"/>
    </location>
</feature>
<name>A0A0G1BB85_9BACT</name>
<dbReference type="PANTHER" id="PTHR34408">
    <property type="entry name" value="FAMILY PROTEIN, PUTATIVE-RELATED"/>
    <property type="match status" value="1"/>
</dbReference>
<organism evidence="3 4">
    <name type="scientific">Candidatus Daviesbacteria bacterium GW2011_GWA2_42_7</name>
    <dbReference type="NCBI Taxonomy" id="1618425"/>
    <lineage>
        <taxon>Bacteria</taxon>
        <taxon>Candidatus Daviesiibacteriota</taxon>
    </lineage>
</organism>
<dbReference type="InterPro" id="IPR052354">
    <property type="entry name" value="Cell_Wall_Dynamics_Protein"/>
</dbReference>
<dbReference type="InterPro" id="IPR003646">
    <property type="entry name" value="SH3-like_bac-type"/>
</dbReference>
<feature type="region of interest" description="Disordered" evidence="1">
    <location>
        <begin position="110"/>
        <end position="134"/>
    </location>
</feature>
<dbReference type="PROSITE" id="PS51781">
    <property type="entry name" value="SH3B"/>
    <property type="match status" value="1"/>
</dbReference>
<evidence type="ECO:0000256" key="1">
    <source>
        <dbReference type="SAM" id="MobiDB-lite"/>
    </source>
</evidence>
<feature type="non-terminal residue" evidence="3">
    <location>
        <position position="1"/>
    </location>
</feature>
<feature type="compositionally biased region" description="Polar residues" evidence="1">
    <location>
        <begin position="110"/>
        <end position="126"/>
    </location>
</feature>
<dbReference type="Pfam" id="PF08239">
    <property type="entry name" value="SH3_3"/>
    <property type="match status" value="1"/>
</dbReference>
<evidence type="ECO:0000313" key="4">
    <source>
        <dbReference type="Proteomes" id="UP000034785"/>
    </source>
</evidence>
<dbReference type="EMBL" id="LCEJ01000022">
    <property type="protein sequence ID" value="KKS70474.1"/>
    <property type="molecule type" value="Genomic_DNA"/>
</dbReference>
<dbReference type="Gene3D" id="2.30.30.40">
    <property type="entry name" value="SH3 Domains"/>
    <property type="match status" value="1"/>
</dbReference>
<evidence type="ECO:0000313" key="3">
    <source>
        <dbReference type="EMBL" id="KKS70474.1"/>
    </source>
</evidence>
<evidence type="ECO:0000259" key="2">
    <source>
        <dbReference type="PROSITE" id="PS51781"/>
    </source>
</evidence>
<dbReference type="SMART" id="SM00287">
    <property type="entry name" value="SH3b"/>
    <property type="match status" value="1"/>
</dbReference>
<dbReference type="PANTHER" id="PTHR34408:SF1">
    <property type="entry name" value="GLYCOSYL HYDROLASE FAMILY 19 DOMAIN-CONTAINING PROTEIN HI_1415"/>
    <property type="match status" value="1"/>
</dbReference>
<gene>
    <name evidence="3" type="ORF">UV41_C0022G0019</name>
</gene>